<dbReference type="RefSeq" id="WP_317560400.1">
    <property type="nucleotide sequence ID" value="NZ_JAWLIP010000001.1"/>
</dbReference>
<dbReference type="InterPro" id="IPR047057">
    <property type="entry name" value="MerR_fam"/>
</dbReference>
<feature type="domain" description="HTH merR-type" evidence="2">
    <location>
        <begin position="3"/>
        <end position="72"/>
    </location>
</feature>
<keyword evidence="4" id="KW-1185">Reference proteome</keyword>
<evidence type="ECO:0000313" key="4">
    <source>
        <dbReference type="Proteomes" id="UP001185659"/>
    </source>
</evidence>
<evidence type="ECO:0000313" key="3">
    <source>
        <dbReference type="EMBL" id="MDV6225245.1"/>
    </source>
</evidence>
<dbReference type="Pfam" id="PF13411">
    <property type="entry name" value="MerR_1"/>
    <property type="match status" value="1"/>
</dbReference>
<dbReference type="Gene3D" id="1.10.1660.10">
    <property type="match status" value="1"/>
</dbReference>
<dbReference type="PROSITE" id="PS00552">
    <property type="entry name" value="HTH_MERR_1"/>
    <property type="match status" value="1"/>
</dbReference>
<dbReference type="InterPro" id="IPR000551">
    <property type="entry name" value="MerR-type_HTH_dom"/>
</dbReference>
<dbReference type="PROSITE" id="PS50937">
    <property type="entry name" value="HTH_MERR_2"/>
    <property type="match status" value="1"/>
</dbReference>
<dbReference type="InterPro" id="IPR009061">
    <property type="entry name" value="DNA-bd_dom_put_sf"/>
</dbReference>
<name>A0ABU4AG95_9HYPH</name>
<comment type="caution">
    <text evidence="3">The sequence shown here is derived from an EMBL/GenBank/DDBJ whole genome shotgun (WGS) entry which is preliminary data.</text>
</comment>
<dbReference type="PRINTS" id="PR00040">
    <property type="entry name" value="HTHMERR"/>
</dbReference>
<evidence type="ECO:0000256" key="1">
    <source>
        <dbReference type="ARBA" id="ARBA00023125"/>
    </source>
</evidence>
<dbReference type="PANTHER" id="PTHR30204">
    <property type="entry name" value="REDOX-CYCLING DRUG-SENSING TRANSCRIPTIONAL ACTIVATOR SOXR"/>
    <property type="match status" value="1"/>
</dbReference>
<keyword evidence="1" id="KW-0238">DNA-binding</keyword>
<dbReference type="SUPFAM" id="SSF46955">
    <property type="entry name" value="Putative DNA-binding domain"/>
    <property type="match status" value="1"/>
</dbReference>
<gene>
    <name evidence="3" type="ORF">R2G56_03000</name>
</gene>
<dbReference type="CDD" id="cd01106">
    <property type="entry name" value="HTH_TipAL-Mta"/>
    <property type="match status" value="1"/>
</dbReference>
<dbReference type="EMBL" id="JAWLIP010000001">
    <property type="protein sequence ID" value="MDV6225245.1"/>
    <property type="molecule type" value="Genomic_DNA"/>
</dbReference>
<evidence type="ECO:0000259" key="2">
    <source>
        <dbReference type="PROSITE" id="PS50937"/>
    </source>
</evidence>
<proteinExistence type="predicted"/>
<protein>
    <submittedName>
        <fullName evidence="3">MerR family transcriptional regulator</fullName>
    </submittedName>
</protein>
<accession>A0ABU4AG95</accession>
<organism evidence="3 4">
    <name type="scientific">Nitratireductor aquimarinus</name>
    <dbReference type="NCBI Taxonomy" id="889300"/>
    <lineage>
        <taxon>Bacteria</taxon>
        <taxon>Pseudomonadati</taxon>
        <taxon>Pseudomonadota</taxon>
        <taxon>Alphaproteobacteria</taxon>
        <taxon>Hyphomicrobiales</taxon>
        <taxon>Phyllobacteriaceae</taxon>
        <taxon>Nitratireductor</taxon>
    </lineage>
</organism>
<dbReference type="PANTHER" id="PTHR30204:SF90">
    <property type="entry name" value="HTH-TYPE TRANSCRIPTIONAL ACTIVATOR MTA"/>
    <property type="match status" value="1"/>
</dbReference>
<sequence>MKEWTVSELARLAGISVRALHHYDEIGLLVPARVGENRYRQYGEEELLRLQQILLYRALGLPLDKIGAILDDPHFDGLTALQGIHREARSMTGR</sequence>
<reference evidence="3 4" key="1">
    <citation type="submission" date="2023-10" db="EMBL/GenBank/DDBJ databases">
        <authorList>
            <person name="Venkata Ramana C."/>
            <person name="Sasikala C."/>
            <person name="Dhurka M."/>
        </authorList>
    </citation>
    <scope>NUCLEOTIDE SEQUENCE [LARGE SCALE GENOMIC DNA]</scope>
    <source>
        <strain evidence="3 4">KCTC 32151</strain>
    </source>
</reference>
<dbReference type="SMART" id="SM00422">
    <property type="entry name" value="HTH_MERR"/>
    <property type="match status" value="1"/>
</dbReference>
<dbReference type="Proteomes" id="UP001185659">
    <property type="component" value="Unassembled WGS sequence"/>
</dbReference>